<feature type="region of interest" description="Disordered" evidence="1">
    <location>
        <begin position="62"/>
        <end position="96"/>
    </location>
</feature>
<comment type="caution">
    <text evidence="2">The sequence shown here is derived from an EMBL/GenBank/DDBJ whole genome shotgun (WGS) entry which is preliminary data.</text>
</comment>
<gene>
    <name evidence="2" type="ORF">O6P43_002687</name>
</gene>
<evidence type="ECO:0000256" key="1">
    <source>
        <dbReference type="SAM" id="MobiDB-lite"/>
    </source>
</evidence>
<keyword evidence="3" id="KW-1185">Reference proteome</keyword>
<organism evidence="2 3">
    <name type="scientific">Quillaja saponaria</name>
    <name type="common">Soap bark tree</name>
    <dbReference type="NCBI Taxonomy" id="32244"/>
    <lineage>
        <taxon>Eukaryota</taxon>
        <taxon>Viridiplantae</taxon>
        <taxon>Streptophyta</taxon>
        <taxon>Embryophyta</taxon>
        <taxon>Tracheophyta</taxon>
        <taxon>Spermatophyta</taxon>
        <taxon>Magnoliopsida</taxon>
        <taxon>eudicotyledons</taxon>
        <taxon>Gunneridae</taxon>
        <taxon>Pentapetalae</taxon>
        <taxon>rosids</taxon>
        <taxon>fabids</taxon>
        <taxon>Fabales</taxon>
        <taxon>Quillajaceae</taxon>
        <taxon>Quillaja</taxon>
    </lineage>
</organism>
<evidence type="ECO:0000313" key="3">
    <source>
        <dbReference type="Proteomes" id="UP001163823"/>
    </source>
</evidence>
<reference evidence="2" key="1">
    <citation type="journal article" date="2023" name="Science">
        <title>Elucidation of the pathway for biosynthesis of saponin adjuvants from the soapbark tree.</title>
        <authorList>
            <person name="Reed J."/>
            <person name="Orme A."/>
            <person name="El-Demerdash A."/>
            <person name="Owen C."/>
            <person name="Martin L.B.B."/>
            <person name="Misra R.C."/>
            <person name="Kikuchi S."/>
            <person name="Rejzek M."/>
            <person name="Martin A.C."/>
            <person name="Harkess A."/>
            <person name="Leebens-Mack J."/>
            <person name="Louveau T."/>
            <person name="Stephenson M.J."/>
            <person name="Osbourn A."/>
        </authorList>
    </citation>
    <scope>NUCLEOTIDE SEQUENCE</scope>
    <source>
        <strain evidence="2">S10</strain>
    </source>
</reference>
<protein>
    <submittedName>
        <fullName evidence="2">Uncharacterized protein</fullName>
    </submittedName>
</protein>
<dbReference type="KEGG" id="qsa:O6P43_002687"/>
<evidence type="ECO:0000313" key="2">
    <source>
        <dbReference type="EMBL" id="KAJ7979270.1"/>
    </source>
</evidence>
<dbReference type="AlphaFoldDB" id="A0AAD7VKR9"/>
<accession>A0AAD7VKR9</accession>
<sequence length="96" mass="10637">MASSSSMYHQLMPDFAQQSSEVFNSRIPQVPYFQYGNTFGSYDPGMGSGVQAEEGFSGVDDILPLEDLGDRADVPPRQNPARRRRPRPCGRGGHFL</sequence>
<dbReference type="Proteomes" id="UP001163823">
    <property type="component" value="Chromosome 2"/>
</dbReference>
<dbReference type="EMBL" id="JARAOO010000002">
    <property type="protein sequence ID" value="KAJ7979270.1"/>
    <property type="molecule type" value="Genomic_DNA"/>
</dbReference>
<name>A0AAD7VKR9_QUISA</name>
<proteinExistence type="predicted"/>